<dbReference type="Proteomes" id="UP000005239">
    <property type="component" value="Unassembled WGS sequence"/>
</dbReference>
<sequence>MPPAHCEDSKKDRTRSNNVKIKKEDGGLKKKKIKKEYEMEREIKKELKEKRKRIKKEVKTEDGTYLKSVKKEVNQDNEGELMKIIPISDPDIPDPWRAHLSRKRMRIYYFNRETGESTWEREVVENWKRIHKRYGISKPPQIAPNMTSCSYDDIQIIKEIREAKHVAPPSTSCKPSGHLNFSSDSIAVFDTSALIELPEIVRIAVKHDATVVIPYKVVQELDGLKKSERNNVVHAAIKVHHILDHLSSNNNPLLILESGREANEPLEGFPVECADDMILKCALVVEKFMSSRGMRHISFVTNDANLRLKTRGFNTSLQAEFVNGLVKRWNEKKERKMKEIKESPSVKNEKEVKRKEKNQGNANFIDKIPPIESKRKIGIAQNLLKDILSHPKMGTPSTSKDEVIESVKKNGETEVVEIEEEEDDIQIIDPSSPMKKDEDEWDDPYDGIIEIDIPRPPIPDEIWDEYRKPAEVLQMVLAETPSAIYSEFNNRFNNVLIRRKAFDDLSLINKGMNDLLGWNWNDPSIEGGIMELYHLLHSLHQYYRMRKPFPPQYLDKSLLSSDLRTYPTVTVKNWVKDSHDHISNFGRPVDFEIFL</sequence>
<gene>
    <name evidence="1" type="primary">WBGene00106373</name>
</gene>
<dbReference type="SMART" id="SM00670">
    <property type="entry name" value="PINc"/>
    <property type="match status" value="1"/>
</dbReference>
<dbReference type="OrthoDB" id="2017974at2759"/>
<evidence type="ECO:0000313" key="2">
    <source>
        <dbReference type="Proteomes" id="UP000005239"/>
    </source>
</evidence>
<organism evidence="1 2">
    <name type="scientific">Pristionchus pacificus</name>
    <name type="common">Parasitic nematode worm</name>
    <dbReference type="NCBI Taxonomy" id="54126"/>
    <lineage>
        <taxon>Eukaryota</taxon>
        <taxon>Metazoa</taxon>
        <taxon>Ecdysozoa</taxon>
        <taxon>Nematoda</taxon>
        <taxon>Chromadorea</taxon>
        <taxon>Rhabditida</taxon>
        <taxon>Rhabditina</taxon>
        <taxon>Diplogasteromorpha</taxon>
        <taxon>Diplogasteroidea</taxon>
        <taxon>Neodiplogasteridae</taxon>
        <taxon>Pristionchus</taxon>
    </lineage>
</organism>
<dbReference type="Pfam" id="PF00397">
    <property type="entry name" value="WW"/>
    <property type="match status" value="1"/>
</dbReference>
<dbReference type="PANTHER" id="PTHR16161:SF0">
    <property type="entry name" value="TRANSCRIPTIONAL PROTEIN SWT1"/>
    <property type="match status" value="1"/>
</dbReference>
<dbReference type="PROSITE" id="PS50020">
    <property type="entry name" value="WW_DOMAIN_2"/>
    <property type="match status" value="1"/>
</dbReference>
<dbReference type="InterPro" id="IPR001202">
    <property type="entry name" value="WW_dom"/>
</dbReference>
<dbReference type="EnsemblMetazoa" id="PPA16819.1">
    <property type="protein sequence ID" value="PPA16819.1"/>
    <property type="gene ID" value="WBGene00106373"/>
</dbReference>
<reference evidence="1" key="2">
    <citation type="submission" date="2022-06" db="UniProtKB">
        <authorList>
            <consortium name="EnsemblMetazoa"/>
        </authorList>
    </citation>
    <scope>IDENTIFICATION</scope>
    <source>
        <strain evidence="1">PS312</strain>
    </source>
</reference>
<dbReference type="Gene3D" id="3.40.50.1010">
    <property type="entry name" value="5'-nuclease"/>
    <property type="match status" value="1"/>
</dbReference>
<dbReference type="SUPFAM" id="SSF88723">
    <property type="entry name" value="PIN domain-like"/>
    <property type="match status" value="1"/>
</dbReference>
<accession>A0A8R1UCE1</accession>
<reference evidence="2" key="1">
    <citation type="journal article" date="2008" name="Nat. Genet.">
        <title>The Pristionchus pacificus genome provides a unique perspective on nematode lifestyle and parasitism.</title>
        <authorList>
            <person name="Dieterich C."/>
            <person name="Clifton S.W."/>
            <person name="Schuster L.N."/>
            <person name="Chinwalla A."/>
            <person name="Delehaunty K."/>
            <person name="Dinkelacker I."/>
            <person name="Fulton L."/>
            <person name="Fulton R."/>
            <person name="Godfrey J."/>
            <person name="Minx P."/>
            <person name="Mitreva M."/>
            <person name="Roeseler W."/>
            <person name="Tian H."/>
            <person name="Witte H."/>
            <person name="Yang S.P."/>
            <person name="Wilson R.K."/>
            <person name="Sommer R.J."/>
        </authorList>
    </citation>
    <scope>NUCLEOTIDE SEQUENCE [LARGE SCALE GENOMIC DNA]</scope>
    <source>
        <strain evidence="2">PS312</strain>
    </source>
</reference>
<dbReference type="InterPro" id="IPR036020">
    <property type="entry name" value="WW_dom_sf"/>
</dbReference>
<dbReference type="Pfam" id="PF13638">
    <property type="entry name" value="PIN_4"/>
    <property type="match status" value="1"/>
</dbReference>
<dbReference type="SUPFAM" id="SSF51045">
    <property type="entry name" value="WW domain"/>
    <property type="match status" value="1"/>
</dbReference>
<dbReference type="InterPro" id="IPR029060">
    <property type="entry name" value="PIN-like_dom_sf"/>
</dbReference>
<name>A0A2A6BZJ6_PRIPA</name>
<accession>A0A2A6BZJ6</accession>
<dbReference type="CDD" id="cd00201">
    <property type="entry name" value="WW"/>
    <property type="match status" value="1"/>
</dbReference>
<dbReference type="AlphaFoldDB" id="A0A2A6BZJ6"/>
<evidence type="ECO:0000313" key="1">
    <source>
        <dbReference type="EnsemblMetazoa" id="PPA16819.1"/>
    </source>
</evidence>
<dbReference type="GO" id="GO:0005634">
    <property type="term" value="C:nucleus"/>
    <property type="evidence" value="ECO:0000318"/>
    <property type="project" value="GO_Central"/>
</dbReference>
<proteinExistence type="predicted"/>
<dbReference type="PANTHER" id="PTHR16161">
    <property type="entry name" value="TRANSCRIPTIONAL PROTEIN SWT1"/>
    <property type="match status" value="1"/>
</dbReference>
<keyword evidence="2" id="KW-1185">Reference proteome</keyword>
<protein>
    <submittedName>
        <fullName evidence="1">WW domain-containing protein</fullName>
    </submittedName>
</protein>
<dbReference type="Gene3D" id="2.20.70.10">
    <property type="match status" value="1"/>
</dbReference>
<dbReference type="InterPro" id="IPR002716">
    <property type="entry name" value="PIN_dom"/>
</dbReference>
<dbReference type="InterPro" id="IPR052626">
    <property type="entry name" value="SWT1_Regulator"/>
</dbReference>